<dbReference type="GO" id="GO:0005576">
    <property type="term" value="C:extracellular region"/>
    <property type="evidence" value="ECO:0007669"/>
    <property type="project" value="UniProtKB-SubCell"/>
</dbReference>
<evidence type="ECO:0000313" key="4">
    <source>
        <dbReference type="Proteomes" id="UP000225706"/>
    </source>
</evidence>
<organism evidence="3 4">
    <name type="scientific">Stylophora pistillata</name>
    <name type="common">Smooth cauliflower coral</name>
    <dbReference type="NCBI Taxonomy" id="50429"/>
    <lineage>
        <taxon>Eukaryota</taxon>
        <taxon>Metazoa</taxon>
        <taxon>Cnidaria</taxon>
        <taxon>Anthozoa</taxon>
        <taxon>Hexacorallia</taxon>
        <taxon>Scleractinia</taxon>
        <taxon>Astrocoeniina</taxon>
        <taxon>Pocilloporidae</taxon>
        <taxon>Stylophora</taxon>
    </lineage>
</organism>
<evidence type="ECO:0000256" key="1">
    <source>
        <dbReference type="ARBA" id="ARBA00004613"/>
    </source>
</evidence>
<dbReference type="InterPro" id="IPR013273">
    <property type="entry name" value="ADAMTS/ADAMTS-like"/>
</dbReference>
<reference evidence="4" key="1">
    <citation type="journal article" date="2017" name="bioRxiv">
        <title>Comparative analysis of the genomes of Stylophora pistillata and Acropora digitifera provides evidence for extensive differences between species of corals.</title>
        <authorList>
            <person name="Voolstra C.R."/>
            <person name="Li Y."/>
            <person name="Liew Y.J."/>
            <person name="Baumgarten S."/>
            <person name="Zoccola D."/>
            <person name="Flot J.-F."/>
            <person name="Tambutte S."/>
            <person name="Allemand D."/>
            <person name="Aranda M."/>
        </authorList>
    </citation>
    <scope>NUCLEOTIDE SEQUENCE [LARGE SCALE GENOMIC DNA]</scope>
</reference>
<keyword evidence="4" id="KW-1185">Reference proteome</keyword>
<accession>A0A2B4STN9</accession>
<name>A0A2B4STN9_STYPI</name>
<dbReference type="PANTHER" id="PTHR13723">
    <property type="entry name" value="ADAMTS A DISINTEGRIN AND METALLOPROTEASE WITH THROMBOSPONDIN MOTIFS PROTEASE"/>
    <property type="match status" value="1"/>
</dbReference>
<dbReference type="GO" id="GO:0030198">
    <property type="term" value="P:extracellular matrix organization"/>
    <property type="evidence" value="ECO:0007669"/>
    <property type="project" value="InterPro"/>
</dbReference>
<dbReference type="Gene3D" id="2.60.120.830">
    <property type="match status" value="1"/>
</dbReference>
<keyword evidence="2" id="KW-0964">Secreted</keyword>
<evidence type="ECO:0000313" key="3">
    <source>
        <dbReference type="EMBL" id="PFX34054.1"/>
    </source>
</evidence>
<dbReference type="AlphaFoldDB" id="A0A2B4STN9"/>
<dbReference type="GO" id="GO:0007229">
    <property type="term" value="P:integrin-mediated signaling pathway"/>
    <property type="evidence" value="ECO:0007669"/>
    <property type="project" value="UniProtKB-KW"/>
</dbReference>
<dbReference type="GO" id="GO:0004222">
    <property type="term" value="F:metalloendopeptidase activity"/>
    <property type="evidence" value="ECO:0007669"/>
    <property type="project" value="TreeGrafter"/>
</dbReference>
<evidence type="ECO:0000256" key="2">
    <source>
        <dbReference type="ARBA" id="ARBA00022525"/>
    </source>
</evidence>
<dbReference type="PANTHER" id="PTHR13723:SF200">
    <property type="entry name" value="ADAM METALLOPEPTIDASE WITH THROMBOSPONDIN TYPE 1 MOTIF B, ISOFORM B"/>
    <property type="match status" value="1"/>
</dbReference>
<dbReference type="EMBL" id="LSMT01000007">
    <property type="protein sequence ID" value="PFX34054.1"/>
    <property type="molecule type" value="Genomic_DNA"/>
</dbReference>
<dbReference type="PRINTS" id="PR01857">
    <property type="entry name" value="ADAMTSFAMILY"/>
</dbReference>
<gene>
    <name evidence="3" type="primary">ADAMTS6</name>
    <name evidence="3" type="ORF">AWC38_SpisGene1125</name>
</gene>
<dbReference type="Proteomes" id="UP000225706">
    <property type="component" value="Unassembled WGS sequence"/>
</dbReference>
<keyword evidence="3" id="KW-0401">Integrin</keyword>
<dbReference type="GO" id="GO:0006508">
    <property type="term" value="P:proteolysis"/>
    <property type="evidence" value="ECO:0007669"/>
    <property type="project" value="TreeGrafter"/>
</dbReference>
<comment type="subcellular location">
    <subcellularLocation>
        <location evidence="1">Secreted</location>
    </subcellularLocation>
</comment>
<dbReference type="InterPro" id="IPR050439">
    <property type="entry name" value="ADAMTS_ADAMTS-like"/>
</dbReference>
<sequence length="292" mass="32202">MKKYLEAALVVFTDMEKKYGYNGAVNRLPVMANIVAGLFQDDSIGATKIRYSINKILVLRPEELGVESSDSNQLKLVRIIRWNIFFTVKSIANTLCRQMTASAVTDNGLETAWFIVYGIGNNFSTCPNPYPPGDGGKLPGEIINGDQQYGDAFGVDFKHASKKQLRQDCRTLWYDSGKGAVLSADSRVADGTDCGVNKDEDGTKLVTVDDGTRCSRYGFDVCIQGRCKSVGCDHELGSGARFDRCRVCNGNGTSCTHVTEYFTEQWNKLGPRNARLLVELPMGTLNAKFKEI</sequence>
<dbReference type="OrthoDB" id="5953157at2759"/>
<dbReference type="GO" id="GO:0031012">
    <property type="term" value="C:extracellular matrix"/>
    <property type="evidence" value="ECO:0007669"/>
    <property type="project" value="TreeGrafter"/>
</dbReference>
<proteinExistence type="predicted"/>
<protein>
    <submittedName>
        <fullName evidence="3">A disintegrin and metalloproteinase with thrombospondin motifs 6</fullName>
    </submittedName>
</protein>
<comment type="caution">
    <text evidence="3">The sequence shown here is derived from an EMBL/GenBank/DDBJ whole genome shotgun (WGS) entry which is preliminary data.</text>
</comment>
<dbReference type="Gene3D" id="3.40.1620.60">
    <property type="match status" value="1"/>
</dbReference>